<gene>
    <name evidence="10" type="primary">recC</name>
    <name evidence="13" type="ORF">DFR31_0822</name>
</gene>
<dbReference type="GO" id="GO:0009338">
    <property type="term" value="C:exodeoxyribonuclease V complex"/>
    <property type="evidence" value="ECO:0007669"/>
    <property type="project" value="InterPro"/>
</dbReference>
<dbReference type="Gene3D" id="3.40.50.300">
    <property type="entry name" value="P-loop containing nucleotide triphosphate hydrolases"/>
    <property type="match status" value="2"/>
</dbReference>
<dbReference type="RefSeq" id="WP_425452509.1">
    <property type="nucleotide sequence ID" value="NZ_RCDA01000001.1"/>
</dbReference>
<keyword evidence="5 10" id="KW-0347">Helicase</keyword>
<dbReference type="GO" id="GO:0003677">
    <property type="term" value="F:DNA binding"/>
    <property type="evidence" value="ECO:0007669"/>
    <property type="project" value="UniProtKB-UniRule"/>
</dbReference>
<dbReference type="InterPro" id="IPR041500">
    <property type="entry name" value="RecC_C"/>
</dbReference>
<dbReference type="HAMAP" id="MF_01486">
    <property type="entry name" value="RecC"/>
    <property type="match status" value="1"/>
</dbReference>
<dbReference type="GO" id="GO:0000724">
    <property type="term" value="P:double-strand break repair via homologous recombination"/>
    <property type="evidence" value="ECO:0007669"/>
    <property type="project" value="UniProtKB-UniRule"/>
</dbReference>
<comment type="caution">
    <text evidence="13">The sequence shown here is derived from an EMBL/GenBank/DDBJ whole genome shotgun (WGS) entry which is preliminary data.</text>
</comment>
<accession>A0A498C6C6</accession>
<dbReference type="Pfam" id="PF04257">
    <property type="entry name" value="Exonuc_V_gamma"/>
    <property type="match status" value="1"/>
</dbReference>
<evidence type="ECO:0000256" key="5">
    <source>
        <dbReference type="ARBA" id="ARBA00022806"/>
    </source>
</evidence>
<name>A0A498C6C6_9GAMM</name>
<evidence type="ECO:0000256" key="7">
    <source>
        <dbReference type="ARBA" id="ARBA00022840"/>
    </source>
</evidence>
<dbReference type="Gene3D" id="1.10.10.160">
    <property type="match status" value="1"/>
</dbReference>
<keyword evidence="1 10" id="KW-0540">Nuclease</keyword>
<dbReference type="SUPFAM" id="SSF52540">
    <property type="entry name" value="P-loop containing nucleoside triphosphate hydrolases"/>
    <property type="match status" value="2"/>
</dbReference>
<dbReference type="PANTHER" id="PTHR30591">
    <property type="entry name" value="RECBCD ENZYME SUBUNIT RECC"/>
    <property type="match status" value="1"/>
</dbReference>
<comment type="miscellaneous">
    <text evidence="10">In the RecBCD complex, RecB has a slow 3'-5' helicase, an exonuclease activity and loads RecA onto ssDNA, RecD has a fast 5'-3' helicase activity, while RecC stimulates the ATPase and processivity of the RecB helicase and contributes to recognition of the Chi site.</text>
</comment>
<evidence type="ECO:0000256" key="2">
    <source>
        <dbReference type="ARBA" id="ARBA00022741"/>
    </source>
</evidence>
<comment type="subunit">
    <text evidence="10">Heterotrimer of RecB, RecC and RecD. All subunits contribute to DNA-binding.</text>
</comment>
<keyword evidence="9 10" id="KW-0234">DNA repair</keyword>
<protein>
    <recommendedName>
        <fullName evidence="10">RecBCD enzyme subunit RecC</fullName>
    </recommendedName>
    <alternativeName>
        <fullName evidence="10">Exonuclease V subunit RecC</fullName>
        <shortName evidence="10">ExoV subunit RecC</shortName>
    </alternativeName>
    <alternativeName>
        <fullName evidence="10">Helicase/nuclease RecBCD subunit RecC</fullName>
    </alternativeName>
</protein>
<keyword evidence="6 10" id="KW-0269">Exonuclease</keyword>
<keyword evidence="4 10" id="KW-0378">Hydrolase</keyword>
<evidence type="ECO:0000256" key="8">
    <source>
        <dbReference type="ARBA" id="ARBA00023125"/>
    </source>
</evidence>
<evidence type="ECO:0000256" key="1">
    <source>
        <dbReference type="ARBA" id="ARBA00022722"/>
    </source>
</evidence>
<keyword evidence="8 10" id="KW-0238">DNA-binding</keyword>
<dbReference type="Proteomes" id="UP000275461">
    <property type="component" value="Unassembled WGS sequence"/>
</dbReference>
<dbReference type="InterPro" id="IPR011335">
    <property type="entry name" value="Restrct_endonuc-II-like"/>
</dbReference>
<feature type="domain" description="RecC C-terminal" evidence="12">
    <location>
        <begin position="867"/>
        <end position="1107"/>
    </location>
</feature>
<keyword evidence="14" id="KW-1185">Reference proteome</keyword>
<dbReference type="InterPro" id="IPR006697">
    <property type="entry name" value="RecC"/>
</dbReference>
<reference evidence="13 14" key="1">
    <citation type="submission" date="2018-10" db="EMBL/GenBank/DDBJ databases">
        <title>Genomic Encyclopedia of Type Strains, Phase IV (KMG-IV): sequencing the most valuable type-strain genomes for metagenomic binning, comparative biology and taxonomic classification.</title>
        <authorList>
            <person name="Goeker M."/>
        </authorList>
    </citation>
    <scope>NUCLEOTIDE SEQUENCE [LARGE SCALE GENOMIC DNA]</scope>
    <source>
        <strain evidence="13 14">DSM 12769</strain>
    </source>
</reference>
<dbReference type="GO" id="GO:0008854">
    <property type="term" value="F:exodeoxyribonuclease V activity"/>
    <property type="evidence" value="ECO:0007669"/>
    <property type="project" value="InterPro"/>
</dbReference>
<evidence type="ECO:0000256" key="9">
    <source>
        <dbReference type="ARBA" id="ARBA00023204"/>
    </source>
</evidence>
<evidence type="ECO:0000256" key="10">
    <source>
        <dbReference type="HAMAP-Rule" id="MF_01486"/>
    </source>
</evidence>
<dbReference type="InterPro" id="IPR013986">
    <property type="entry name" value="DExx_box_DNA_helicase_dom_sf"/>
</dbReference>
<evidence type="ECO:0000256" key="6">
    <source>
        <dbReference type="ARBA" id="ARBA00022839"/>
    </source>
</evidence>
<proteinExistence type="inferred from homology"/>
<dbReference type="PANTHER" id="PTHR30591:SF1">
    <property type="entry name" value="RECBCD ENZYME SUBUNIT RECC"/>
    <property type="match status" value="1"/>
</dbReference>
<dbReference type="EMBL" id="RCDA01000001">
    <property type="protein sequence ID" value="RLK50913.1"/>
    <property type="molecule type" value="Genomic_DNA"/>
</dbReference>
<evidence type="ECO:0000313" key="13">
    <source>
        <dbReference type="EMBL" id="RLK50913.1"/>
    </source>
</evidence>
<organism evidence="13 14">
    <name type="scientific">Alkalispirillum mobile</name>
    <dbReference type="NCBI Taxonomy" id="85925"/>
    <lineage>
        <taxon>Bacteria</taxon>
        <taxon>Pseudomonadati</taxon>
        <taxon>Pseudomonadota</taxon>
        <taxon>Gammaproteobacteria</taxon>
        <taxon>Chromatiales</taxon>
        <taxon>Ectothiorhodospiraceae</taxon>
        <taxon>Alkalispirillum</taxon>
    </lineage>
</organism>
<feature type="region of interest" description="Disordered" evidence="11">
    <location>
        <begin position="834"/>
        <end position="857"/>
    </location>
</feature>
<evidence type="ECO:0000256" key="11">
    <source>
        <dbReference type="SAM" id="MobiDB-lite"/>
    </source>
</evidence>
<dbReference type="SUPFAM" id="SSF52980">
    <property type="entry name" value="Restriction endonuclease-like"/>
    <property type="match status" value="1"/>
</dbReference>
<comment type="similarity">
    <text evidence="10">Belongs to the RecC family.</text>
</comment>
<evidence type="ECO:0000256" key="3">
    <source>
        <dbReference type="ARBA" id="ARBA00022763"/>
    </source>
</evidence>
<dbReference type="Pfam" id="PF17946">
    <property type="entry name" value="RecC_C"/>
    <property type="match status" value="1"/>
</dbReference>
<keyword evidence="7 10" id="KW-0067">ATP-binding</keyword>
<dbReference type="Gene3D" id="3.40.50.10930">
    <property type="match status" value="1"/>
</dbReference>
<sequence>MSGGEELQPGFMAVHGNRLEDLRAVIVEWMQAYPLRPLETETVLVQSNGMAQWLSHALAAHPDSEEPGCGIAAGLSLQLPARFTWTAYREVLGREAVPLDSPFDKRPLTWRLMRLLPQLVEQPGFEPLRGFLERDDDRRKRHQLAERLADLFDQYQVYRADWLADWAEGRDQCAGPGRAPRPLAERDRWQPRLWRALLADMDDAERGLSRAAIHARYLAALRELPTRPAGLPRRLIVFGISSLPHQVLEALEGLARFTQVLVGVHNPCQHFWADIVADKDLLRARRRRQPHKPGMPETLDDSELHNHAQPLLAAWGKQGRDYIRLLDEHDDPEHYRHLLESLSWQRIDIFQPHGNGQLLHQLQEDIRELRPLRETREHWPAVAADDTSLQFHVAHSPQREVEVLHDRLLARFNAPDKPLLRPRDVIVMVPDIDRYAPHIQAVFGQTRPGDPRHIPYTLSDQGSRGRDTVLIALERLLHLPESRCAVSELLDLLDVPALRRRFGLREGDLRQLHQWAEGAGVRWGLGPEQRAGLGLPGGLEANTWRFGLRRMLLGYAVGSGEAWQGVEPYDEVGGLDAGLLGPLEQLLTTLDAAWARLRQPQPPAEWLLTLQWLLNACFDPGTETEATTLDQLQETLEQWAADCEAAALDEPLPLNVVREHWLSSLDEGGLSQRFLAGAVNFCTLMPMRAIPFRVVCLLGMNDGDYPRSPTPLDFDLMADDYRPGDRSRREDDRYLFLEALLSAREQLYISWVGRSVRDNEPRPPSVLIGQLRDHLAAGWALAGAGHEPRPDKSPLLQQLTTEHPLQPFSRVNFPLSGAVDARHFTYAREWQGVQAAAGEHDPAEAAGPDNAPLPEDEHADEPVALAPTTLARFLQRPVQAFFQHRLGVYFDEDQEGSEDLEPFELDGLTAWQLRQQLVQTGLGAVDKPEAWPQVLGGEAARLRRSGTLPVGTAGELVAASLLTQAEDVLQRYHERLQAFPQVVPPIAAEQPLAHGRWQLASELEGLRSDGHHRLQLGYNVSRLKDAKSRDWRYEKLLATWVDHLVANALAGPVTTELVGLDTGLSLQPVPDELARSHLAQVLRAWDAGQRRPLPLACRTAMAWLDAEAGGKHDPLEKALITYTGNEHTPGEAQRDPYLLRVYPQADWLLADPDFARWRDALYRPLHQAVQRHDQAGRVA</sequence>
<evidence type="ECO:0000259" key="12">
    <source>
        <dbReference type="Pfam" id="PF17946"/>
    </source>
</evidence>
<comment type="function">
    <text evidence="10">A helicase/nuclease that prepares dsDNA breaks (DSB) for recombinational DNA repair. Binds to DSBs and unwinds DNA via a highly rapid and processive ATP-dependent bidirectional helicase activity. Unwinds dsDNA until it encounters a Chi (crossover hotspot instigator) sequence from the 3' direction. Cuts ssDNA a few nucleotides 3' to the Chi site. The properties and activities of the enzyme are changed at Chi. The Chi-altered holoenzyme produces a long 3'-ssDNA overhang and facilitates RecA-binding to the ssDNA for homologous DNA recombination and repair. Holoenzyme degrades any linearized DNA that is unable to undergo homologous recombination. In the holoenzyme this subunit recognizes the wild-type Chi sequence, and when added to isolated RecB increases its ATP-dependent helicase processivity.</text>
</comment>
<dbReference type="AlphaFoldDB" id="A0A498C6C6"/>
<dbReference type="PIRSF" id="PIRSF000980">
    <property type="entry name" value="RecC"/>
    <property type="match status" value="1"/>
</dbReference>
<dbReference type="GO" id="GO:0005524">
    <property type="term" value="F:ATP binding"/>
    <property type="evidence" value="ECO:0007669"/>
    <property type="project" value="UniProtKB-UniRule"/>
</dbReference>
<keyword evidence="3 10" id="KW-0227">DNA damage</keyword>
<keyword evidence="2 10" id="KW-0547">Nucleotide-binding</keyword>
<dbReference type="InterPro" id="IPR027417">
    <property type="entry name" value="P-loop_NTPase"/>
</dbReference>
<dbReference type="Gene3D" id="1.10.10.990">
    <property type="match status" value="1"/>
</dbReference>
<evidence type="ECO:0000256" key="4">
    <source>
        <dbReference type="ARBA" id="ARBA00022801"/>
    </source>
</evidence>
<dbReference type="GO" id="GO:0003678">
    <property type="term" value="F:DNA helicase activity"/>
    <property type="evidence" value="ECO:0007669"/>
    <property type="project" value="UniProtKB-UniRule"/>
</dbReference>
<dbReference type="NCBIfam" id="TIGR01450">
    <property type="entry name" value="recC"/>
    <property type="match status" value="1"/>
</dbReference>
<evidence type="ECO:0000313" key="14">
    <source>
        <dbReference type="Proteomes" id="UP000275461"/>
    </source>
</evidence>